<evidence type="ECO:0000313" key="12">
    <source>
        <dbReference type="EMBL" id="KAG5568811.1"/>
    </source>
</evidence>
<dbReference type="Pfam" id="PF18052">
    <property type="entry name" value="Rx_N"/>
    <property type="match status" value="1"/>
</dbReference>
<dbReference type="SUPFAM" id="SSF52540">
    <property type="entry name" value="P-loop containing nucleoside triphosphate hydrolases"/>
    <property type="match status" value="2"/>
</dbReference>
<keyword evidence="3" id="KW-0677">Repeat</keyword>
<dbReference type="PANTHER" id="PTHR36766">
    <property type="entry name" value="PLANT BROAD-SPECTRUM MILDEW RESISTANCE PROTEIN RPW8"/>
    <property type="match status" value="1"/>
</dbReference>
<dbReference type="FunFam" id="1.10.10.10:FF:000322">
    <property type="entry name" value="Probable disease resistance protein At1g63360"/>
    <property type="match status" value="1"/>
</dbReference>
<dbReference type="GO" id="GO:0005524">
    <property type="term" value="F:ATP binding"/>
    <property type="evidence" value="ECO:0007669"/>
    <property type="project" value="UniProtKB-KW"/>
</dbReference>
<reference evidence="12" key="1">
    <citation type="submission" date="2020-09" db="EMBL/GenBank/DDBJ databases">
        <title>De no assembly of potato wild relative species, Solanum commersonii.</title>
        <authorList>
            <person name="Cho K."/>
        </authorList>
    </citation>
    <scope>NUCLEOTIDE SEQUENCE</scope>
    <source>
        <strain evidence="12">LZ3.2</strain>
        <tissue evidence="12">Leaf</tissue>
    </source>
</reference>
<evidence type="ECO:0000313" key="13">
    <source>
        <dbReference type="Proteomes" id="UP000824120"/>
    </source>
</evidence>
<organism evidence="12 13">
    <name type="scientific">Solanum commersonii</name>
    <name type="common">Commerson's wild potato</name>
    <name type="synonym">Commerson's nightshade</name>
    <dbReference type="NCBI Taxonomy" id="4109"/>
    <lineage>
        <taxon>Eukaryota</taxon>
        <taxon>Viridiplantae</taxon>
        <taxon>Streptophyta</taxon>
        <taxon>Embryophyta</taxon>
        <taxon>Tracheophyta</taxon>
        <taxon>Spermatophyta</taxon>
        <taxon>Magnoliopsida</taxon>
        <taxon>eudicotyledons</taxon>
        <taxon>Gunneridae</taxon>
        <taxon>Pentapetalae</taxon>
        <taxon>asterids</taxon>
        <taxon>lamiids</taxon>
        <taxon>Solanales</taxon>
        <taxon>Solanaceae</taxon>
        <taxon>Solanoideae</taxon>
        <taxon>Solaneae</taxon>
        <taxon>Solanum</taxon>
    </lineage>
</organism>
<feature type="domain" description="R13L1/DRL21-like LRR repeat region" evidence="11">
    <location>
        <begin position="1584"/>
        <end position="1705"/>
    </location>
</feature>
<name>A0A9J5W013_SOLCO</name>
<feature type="domain" description="NB-ARC" evidence="7">
    <location>
        <begin position="319"/>
        <end position="401"/>
    </location>
</feature>
<proteinExistence type="inferred from homology"/>
<feature type="domain" description="Disease resistance protein winged helix" evidence="9">
    <location>
        <begin position="434"/>
        <end position="503"/>
    </location>
</feature>
<dbReference type="CDD" id="cd14798">
    <property type="entry name" value="RX-CC_like"/>
    <property type="match status" value="1"/>
</dbReference>
<dbReference type="GO" id="GO:0051707">
    <property type="term" value="P:response to other organism"/>
    <property type="evidence" value="ECO:0007669"/>
    <property type="project" value="UniProtKB-ARBA"/>
</dbReference>
<dbReference type="PROSITE" id="PS51450">
    <property type="entry name" value="LRR"/>
    <property type="match status" value="1"/>
</dbReference>
<dbReference type="PANTHER" id="PTHR36766:SF42">
    <property type="entry name" value="NB-ARC DOMAIN DISEASE RESISTANCE PROTEIN"/>
    <property type="match status" value="1"/>
</dbReference>
<feature type="domain" description="Disease resistance R13L4/SHOC-2-like LRR" evidence="10">
    <location>
        <begin position="849"/>
        <end position="967"/>
    </location>
</feature>
<dbReference type="Pfam" id="PF25019">
    <property type="entry name" value="LRR_R13L1-DRL21"/>
    <property type="match status" value="3"/>
</dbReference>
<dbReference type="InterPro" id="IPR027417">
    <property type="entry name" value="P-loop_NTPase"/>
</dbReference>
<dbReference type="Gene3D" id="1.10.10.10">
    <property type="entry name" value="Winged helix-like DNA-binding domain superfamily/Winged helix DNA-binding domain"/>
    <property type="match status" value="2"/>
</dbReference>
<evidence type="ECO:0000256" key="4">
    <source>
        <dbReference type="ARBA" id="ARBA00022741"/>
    </source>
</evidence>
<feature type="domain" description="Disease resistance protein winged helix" evidence="9">
    <location>
        <begin position="1357"/>
        <end position="1426"/>
    </location>
</feature>
<dbReference type="InterPro" id="IPR056789">
    <property type="entry name" value="LRR_R13L1-DRL21"/>
</dbReference>
<evidence type="ECO:0000259" key="10">
    <source>
        <dbReference type="Pfam" id="PF23598"/>
    </source>
</evidence>
<dbReference type="Pfam" id="PF23598">
    <property type="entry name" value="LRR_14"/>
    <property type="match status" value="2"/>
</dbReference>
<dbReference type="InterPro" id="IPR038005">
    <property type="entry name" value="RX-like_CC"/>
</dbReference>
<keyword evidence="4" id="KW-0547">Nucleotide-binding</keyword>
<dbReference type="OrthoDB" id="2973320at2759"/>
<dbReference type="InterPro" id="IPR003591">
    <property type="entry name" value="Leu-rich_rpt_typical-subtyp"/>
</dbReference>
<dbReference type="GO" id="GO:0043531">
    <property type="term" value="F:ADP binding"/>
    <property type="evidence" value="ECO:0007669"/>
    <property type="project" value="InterPro"/>
</dbReference>
<evidence type="ECO:0000256" key="5">
    <source>
        <dbReference type="ARBA" id="ARBA00022821"/>
    </source>
</evidence>
<keyword evidence="2" id="KW-0433">Leucine-rich repeat</keyword>
<dbReference type="Gene3D" id="3.40.50.300">
    <property type="entry name" value="P-loop containing nucleotide triphosphate hydrolases"/>
    <property type="match status" value="1"/>
</dbReference>
<keyword evidence="6" id="KW-0067">ATP-binding</keyword>
<dbReference type="InterPro" id="IPR001611">
    <property type="entry name" value="Leu-rich_rpt"/>
</dbReference>
<evidence type="ECO:0000256" key="2">
    <source>
        <dbReference type="ARBA" id="ARBA00022614"/>
    </source>
</evidence>
<feature type="domain" description="R13L1/DRL21-like LRR repeat region" evidence="11">
    <location>
        <begin position="662"/>
        <end position="773"/>
    </location>
</feature>
<feature type="domain" description="Disease resistance N-terminal" evidence="8">
    <location>
        <begin position="1036"/>
        <end position="1119"/>
    </location>
</feature>
<dbReference type="Pfam" id="PF13855">
    <property type="entry name" value="LRR_8"/>
    <property type="match status" value="2"/>
</dbReference>
<dbReference type="Gene3D" id="3.80.10.10">
    <property type="entry name" value="Ribonuclease Inhibitor"/>
    <property type="match status" value="7"/>
</dbReference>
<dbReference type="Gene3D" id="1.10.8.430">
    <property type="entry name" value="Helical domain of apoptotic protease-activating factors"/>
    <property type="match status" value="1"/>
</dbReference>
<dbReference type="Pfam" id="PF23559">
    <property type="entry name" value="WHD_DRP"/>
    <property type="match status" value="2"/>
</dbReference>
<dbReference type="InterPro" id="IPR042197">
    <property type="entry name" value="Apaf_helical"/>
</dbReference>
<dbReference type="Proteomes" id="UP000824120">
    <property type="component" value="Unassembled WGS sequence"/>
</dbReference>
<dbReference type="InterPro" id="IPR055414">
    <property type="entry name" value="LRR_R13L4/SHOC2-like"/>
</dbReference>
<evidence type="ECO:0000259" key="7">
    <source>
        <dbReference type="Pfam" id="PF00931"/>
    </source>
</evidence>
<dbReference type="InterPro" id="IPR036388">
    <property type="entry name" value="WH-like_DNA-bd_sf"/>
</dbReference>
<protein>
    <submittedName>
        <fullName evidence="12">Uncharacterized protein</fullName>
    </submittedName>
</protein>
<feature type="domain" description="Disease resistance R13L4/SHOC-2-like LRR" evidence="10">
    <location>
        <begin position="1770"/>
        <end position="1919"/>
    </location>
</feature>
<keyword evidence="13" id="KW-1185">Reference proteome</keyword>
<dbReference type="SMART" id="SM00369">
    <property type="entry name" value="LRR_TYP"/>
    <property type="match status" value="6"/>
</dbReference>
<comment type="caution">
    <text evidence="12">The sequence shown here is derived from an EMBL/GenBank/DDBJ whole genome shotgun (WGS) entry which is preliminary data.</text>
</comment>
<dbReference type="GO" id="GO:0006952">
    <property type="term" value="P:defense response"/>
    <property type="evidence" value="ECO:0007669"/>
    <property type="project" value="UniProtKB-KW"/>
</dbReference>
<keyword evidence="5" id="KW-0611">Plant defense</keyword>
<dbReference type="Pfam" id="PF00931">
    <property type="entry name" value="NB-ARC"/>
    <property type="match status" value="2"/>
</dbReference>
<dbReference type="InterPro" id="IPR058922">
    <property type="entry name" value="WHD_DRP"/>
</dbReference>
<sequence>MPPRIGSLTCLKTLDCFVVGERKGYQLGELGSLNLYGSIGITHLERVKNDKDAKKAKLSAKANLHSLSMSWDEPYRYESEEVKVLEALKPHPNLKSLEIIGFRGFRLPDWMNHSVLKNVVSILINDCKNCSCLPPFGDLPCLESLKLNWGSVDVEYVEEVDIDVHSGFLRFPSLRKLVIWDFGHLKGLLKKEGEEQFPVLEEMIIHGALTYLYISSNYEVASLPEEMFKSLANLKYLEISLFKNLKELPTSLASLNALQSLTIDHCDALESLSEEGVKGLTSLTELSVSFCMMLKCLPDGLQHLTALTTLIITECPIVFKRSLASLLNRKRYFLVLDDVWNEDQQKWANLRQVLKVGASGAFVLTTTRLENVGLIMQTLLPYELSNLSQENCWLLFIQRAFGYQEEINPNLVAIGKEIVKKCGGVPLAAKNPGVFPKDTQMEKERLISLWIAHNFLLSRGKLELEDVGNEVWNELCLRSFFQEIEVKSGKTYFKMHDLIHDLATSLFSASTSSSNIREIKIEGYKSNMLMSIGFVEVVSSYSPPPLTKFISLRVLNLCYSNFEKLPSSIGDLVHLRYLDLSCNRICSLPKQLCKFQNLQTLDLYNCFLLSGLPKQTSKFDSLRKLLLDQYDRLTCMPPKIGSLPCRKTLDLFVVSERKGCQLGELRNLNLYGSISLRHLERVKNDKDGKETNLSAKGNLHSLSMHWDIDEPHRYESEEVKVLESLKPHPNLKCLVIIGFRGFRLPDWMNHSVLKNCSCLPPFGDLPCLESLGLCNGSAEVEYVDSGFPTRRRFPSLRKLNIDKFCNLKGLLEKEGEEQFPVLEEMSIYWCPMFVIPVLSSIKKLHVYGADATGLRSISNLRALTSLDISNNYEATSIPEEMFKSLANLKYLNISSYYNLKEMPTSLACLNALKHLKIHSCVALESLPEEGVEGLTSLSELSVHNCKMLKCLPEGLQHLTSLTTLTVEECLTLIKRCEKGIGERMWVMKYGNNYIYLVLSSNGSKENKFDNTYFKMHDLIYDLVLMNCSHPNVSTSVVKVLIDNLTSFLKGELVLLFGFENEFQRLSSIFSTIQAVLEDAQEKQLNDKPLENWLQKLNAATYEVDDILDEYKTKATRFSQSAYGRYHPKVIPFRHKVGKRIDQVMKKLNAIAEERKNFHLHEKTGNRLLKAIIESIEGRPLLGEMDLAPLQKKLQELLNGKRYLLVLDDVWNEDQQKWDNLRAVLKVGASGAFVLATTRLEKVGSIMGTLQPYELSNLSQEDCWLLFIQRAFGHQEEINPNLVAIGKEIVKKSGGVPLAAKTLGGILRFKREEREWEHVRDSEIWNLPQVERSILPALRLSYHHLPLDLRQCFAYCAVFPKDTKMEKEKVISLWMAHGFLLLEGKLEPEGVGNEVWNELYLRSFFQEIEVEFGKTYFKMHDLIHDLATSLFSERASSSNIREINVKKYSHIKSIGFVKVESSYSHLLVENFVSLRVLNLSKLELKQLPSSIGDLVHLRCLDLSGNREMCSLPKQVCKLQNLQTLDLQYCQRLSCLPNQTSKLGSLRNLLLDGCINLNSMPPRIGSLTCLKTLSHFFVGWKKGGQLGELGNLNLYGSIEIRHLERVKNDKDAKETNLSAKENLHSLSMSWKYPHRYESEEVKVLEALKPHSNLTSLTIIGFGGIRLPYWMNHSVLKNVVSIVIKGCENCSCLPPFGELPCLESLELQGGSAEYVDVDSGRFPSLRKLVIRDFSNLKGLLKKEGEKQFPVLEEMTIHQCSMFVIPTLPSLKVYATDASSLRSTSNLSALTSLNISNKYEATSLPEEMFKSLANLKYLEIFFFKNLKELPSSLASLNALKHLNIYHCDALESLPEEGVKGLTSLTQLSITYCVMLQCLPEGLQHLTALTTLIITQCPTLEKRCKKGIGEDWHKIAHIPNLNIYT</sequence>
<dbReference type="InterPro" id="IPR032675">
    <property type="entry name" value="LRR_dom_sf"/>
</dbReference>
<gene>
    <name evidence="12" type="ORF">H5410_064177</name>
</gene>
<evidence type="ECO:0000256" key="6">
    <source>
        <dbReference type="ARBA" id="ARBA00022840"/>
    </source>
</evidence>
<dbReference type="EMBL" id="JACXVP010000039">
    <property type="protein sequence ID" value="KAG5568811.1"/>
    <property type="molecule type" value="Genomic_DNA"/>
</dbReference>
<dbReference type="InterPro" id="IPR002182">
    <property type="entry name" value="NB-ARC"/>
</dbReference>
<accession>A0A9J5W013</accession>
<feature type="domain" description="NB-ARC" evidence="7">
    <location>
        <begin position="1166"/>
        <end position="1273"/>
    </location>
</feature>
<dbReference type="SUPFAM" id="SSF52058">
    <property type="entry name" value="L domain-like"/>
    <property type="match status" value="3"/>
</dbReference>
<dbReference type="InterPro" id="IPR041118">
    <property type="entry name" value="Rx_N"/>
</dbReference>
<evidence type="ECO:0000259" key="11">
    <source>
        <dbReference type="Pfam" id="PF25019"/>
    </source>
</evidence>
<evidence type="ECO:0000256" key="1">
    <source>
        <dbReference type="ARBA" id="ARBA00008894"/>
    </source>
</evidence>
<evidence type="ECO:0000259" key="8">
    <source>
        <dbReference type="Pfam" id="PF18052"/>
    </source>
</evidence>
<dbReference type="SUPFAM" id="SSF52047">
    <property type="entry name" value="RNI-like"/>
    <property type="match status" value="2"/>
</dbReference>
<comment type="similarity">
    <text evidence="1">Belongs to the disease resistance NB-LRR family.</text>
</comment>
<evidence type="ECO:0000256" key="3">
    <source>
        <dbReference type="ARBA" id="ARBA00022737"/>
    </source>
</evidence>
<feature type="domain" description="R13L1/DRL21-like LRR repeat region" evidence="11">
    <location>
        <begin position="27"/>
        <end position="148"/>
    </location>
</feature>
<evidence type="ECO:0000259" key="9">
    <source>
        <dbReference type="Pfam" id="PF23559"/>
    </source>
</evidence>
<dbReference type="PRINTS" id="PR00364">
    <property type="entry name" value="DISEASERSIST"/>
</dbReference>
<dbReference type="Gene3D" id="1.20.5.4130">
    <property type="match status" value="1"/>
</dbReference>